<evidence type="ECO:0000313" key="4">
    <source>
        <dbReference type="EMBL" id="SNX73589.1"/>
    </source>
</evidence>
<dbReference type="CDD" id="cd22533">
    <property type="entry name" value="KH-II_YlqC-like"/>
    <property type="match status" value="1"/>
</dbReference>
<comment type="similarity">
    <text evidence="3">Belongs to the KhpA RNA-binding protein family.</text>
</comment>
<keyword evidence="1 3" id="KW-0963">Cytoplasm</keyword>
<dbReference type="GO" id="GO:0005737">
    <property type="term" value="C:cytoplasm"/>
    <property type="evidence" value="ECO:0007669"/>
    <property type="project" value="UniProtKB-SubCell"/>
</dbReference>
<comment type="subcellular location">
    <subcellularLocation>
        <location evidence="3">Cytoplasm</location>
    </subcellularLocation>
</comment>
<dbReference type="EMBL" id="OAOP01000007">
    <property type="protein sequence ID" value="SNX73589.1"/>
    <property type="molecule type" value="Genomic_DNA"/>
</dbReference>
<keyword evidence="2 3" id="KW-0694">RNA-binding</keyword>
<dbReference type="GO" id="GO:0003723">
    <property type="term" value="F:RNA binding"/>
    <property type="evidence" value="ECO:0007669"/>
    <property type="project" value="UniProtKB-UniRule"/>
</dbReference>
<dbReference type="PROSITE" id="PS50084">
    <property type="entry name" value="KH_TYPE_1"/>
    <property type="match status" value="1"/>
</dbReference>
<dbReference type="GO" id="GO:0009252">
    <property type="term" value="P:peptidoglycan biosynthetic process"/>
    <property type="evidence" value="ECO:0007669"/>
    <property type="project" value="UniProtKB-UniRule"/>
</dbReference>
<comment type="function">
    <text evidence="3">A probable RNA chaperone. Forms a complex with KhpB which binds to cellular RNA and controls its expression. Plays a role in peptidoglycan (PG) homeostasis and cell length regulation.</text>
</comment>
<dbReference type="Pfam" id="PF13083">
    <property type="entry name" value="KH_KhpA-B"/>
    <property type="match status" value="1"/>
</dbReference>
<dbReference type="InterPro" id="IPR009019">
    <property type="entry name" value="KH_sf_prok-type"/>
</dbReference>
<protein>
    <recommendedName>
        <fullName evidence="3">RNA-binding protein KhpA</fullName>
    </recommendedName>
    <alternativeName>
        <fullName evidence="3">KH-domain protein A</fullName>
    </alternativeName>
</protein>
<dbReference type="InterPro" id="IPR015946">
    <property type="entry name" value="KH_dom-like_a/b"/>
</dbReference>
<dbReference type="GO" id="GO:0008360">
    <property type="term" value="P:regulation of cell shape"/>
    <property type="evidence" value="ECO:0007669"/>
    <property type="project" value="UniProtKB-KW"/>
</dbReference>
<evidence type="ECO:0000256" key="2">
    <source>
        <dbReference type="ARBA" id="ARBA00022884"/>
    </source>
</evidence>
<keyword evidence="3" id="KW-0961">Cell wall biogenesis/degradation</keyword>
<dbReference type="RefSeq" id="WP_097159563.1">
    <property type="nucleotide sequence ID" value="NZ_JBEPMQ010000007.1"/>
</dbReference>
<dbReference type="Proteomes" id="UP000219546">
    <property type="component" value="Unassembled WGS sequence"/>
</dbReference>
<dbReference type="SUPFAM" id="SSF54814">
    <property type="entry name" value="Prokaryotic type KH domain (KH-domain type II)"/>
    <property type="match status" value="1"/>
</dbReference>
<organism evidence="4 5">
    <name type="scientific">Bacillus oleivorans</name>
    <dbReference type="NCBI Taxonomy" id="1448271"/>
    <lineage>
        <taxon>Bacteria</taxon>
        <taxon>Bacillati</taxon>
        <taxon>Bacillota</taxon>
        <taxon>Bacilli</taxon>
        <taxon>Bacillales</taxon>
        <taxon>Bacillaceae</taxon>
        <taxon>Bacillus</taxon>
    </lineage>
</organism>
<sequence length="79" mass="8730">MKELIKTIVKPLVEFPEDVSVDVVEETNSVTYKLSVNKNDIGKVIGKQGRVAKAIRTVVYAAAAARHDESKKVYVDIVD</sequence>
<dbReference type="PANTHER" id="PTHR34654:SF1">
    <property type="entry name" value="RNA-BINDING PROTEIN KHPA"/>
    <property type="match status" value="1"/>
</dbReference>
<evidence type="ECO:0000256" key="1">
    <source>
        <dbReference type="ARBA" id="ARBA00022490"/>
    </source>
</evidence>
<gene>
    <name evidence="3" type="primary">khpA</name>
    <name evidence="4" type="ORF">SAMN05877753_107140</name>
</gene>
<dbReference type="GO" id="GO:0071555">
    <property type="term" value="P:cell wall organization"/>
    <property type="evidence" value="ECO:0007669"/>
    <property type="project" value="UniProtKB-KW"/>
</dbReference>
<dbReference type="OrthoDB" id="9812389at2"/>
<dbReference type="Gene3D" id="3.30.300.20">
    <property type="match status" value="1"/>
</dbReference>
<proteinExistence type="inferred from homology"/>
<name>A0A285D1F6_9BACI</name>
<dbReference type="InterPro" id="IPR020627">
    <property type="entry name" value="KhpA"/>
</dbReference>
<keyword evidence="3" id="KW-0143">Chaperone</keyword>
<dbReference type="PANTHER" id="PTHR34654">
    <property type="entry name" value="UPF0109 PROTEIN SCO5592"/>
    <property type="match status" value="1"/>
</dbReference>
<dbReference type="HAMAP" id="MF_00088">
    <property type="entry name" value="KhpA"/>
    <property type="match status" value="1"/>
</dbReference>
<evidence type="ECO:0000313" key="5">
    <source>
        <dbReference type="Proteomes" id="UP000219546"/>
    </source>
</evidence>
<accession>A0A285D1F6</accession>
<comment type="subunit">
    <text evidence="3">Forms a complex with KhpB.</text>
</comment>
<evidence type="ECO:0000256" key="3">
    <source>
        <dbReference type="HAMAP-Rule" id="MF_00088"/>
    </source>
</evidence>
<keyword evidence="3" id="KW-0133">Cell shape</keyword>
<keyword evidence="5" id="KW-1185">Reference proteome</keyword>
<reference evidence="4 5" key="1">
    <citation type="submission" date="2017-08" db="EMBL/GenBank/DDBJ databases">
        <authorList>
            <person name="de Groot N.N."/>
        </authorList>
    </citation>
    <scope>NUCLEOTIDE SEQUENCE [LARGE SCALE GENOMIC DNA]</scope>
    <source>
        <strain evidence="4 5">JC228</strain>
    </source>
</reference>
<dbReference type="AlphaFoldDB" id="A0A285D1F6"/>